<keyword evidence="1" id="KW-0472">Membrane</keyword>
<evidence type="ECO:0000313" key="2">
    <source>
        <dbReference type="EMBL" id="AUV79661.1"/>
    </source>
</evidence>
<proteinExistence type="predicted"/>
<keyword evidence="1" id="KW-0812">Transmembrane</keyword>
<dbReference type="Proteomes" id="UP000236568">
    <property type="component" value="Chromosome"/>
</dbReference>
<protein>
    <submittedName>
        <fullName evidence="2">Uncharacterized protein</fullName>
    </submittedName>
</protein>
<sequence length="53" mass="6380">MPKAFLQSKELKQAVISQNLAYLMRIELIIIKITYYLLYIYYNSLTFEKRNST</sequence>
<evidence type="ECO:0000313" key="3">
    <source>
        <dbReference type="Proteomes" id="UP000236568"/>
    </source>
</evidence>
<keyword evidence="1" id="KW-1133">Transmembrane helix</keyword>
<reference evidence="2 3" key="2">
    <citation type="submission" date="2018-02" db="EMBL/GenBank/DDBJ databases">
        <title>N4-cytosine DNA methylation regulates transcription and pathogenesis in Helicobacter pylori.</title>
        <authorList>
            <person name="Kumar S."/>
            <person name="Karmakar B.C."/>
            <person name="Nagarajan D."/>
            <person name="Mukhopadhyay A.K."/>
            <person name="Rao D.N."/>
        </authorList>
    </citation>
    <scope>NUCLEOTIDE SEQUENCE [LARGE SCALE GENOMIC DNA]</scope>
    <source>
        <strain evidence="2 3">26695-dRdM2</strain>
    </source>
</reference>
<name>A0A2J9KIF1_HELPX</name>
<dbReference type="EMBL" id="CP026324">
    <property type="protein sequence ID" value="AUV79661.1"/>
    <property type="molecule type" value="Genomic_DNA"/>
</dbReference>
<evidence type="ECO:0000256" key="1">
    <source>
        <dbReference type="SAM" id="Phobius"/>
    </source>
</evidence>
<dbReference type="AlphaFoldDB" id="A0A2J9KIF1"/>
<organism evidence="2 3">
    <name type="scientific">Helicobacter pylori</name>
    <name type="common">Campylobacter pylori</name>
    <dbReference type="NCBI Taxonomy" id="210"/>
    <lineage>
        <taxon>Bacteria</taxon>
        <taxon>Pseudomonadati</taxon>
        <taxon>Campylobacterota</taxon>
        <taxon>Epsilonproteobacteria</taxon>
        <taxon>Campylobacterales</taxon>
        <taxon>Helicobacteraceae</taxon>
        <taxon>Helicobacter</taxon>
    </lineage>
</organism>
<accession>A0A2J9KIF1</accession>
<gene>
    <name evidence="2" type="ORF">C2842_05265</name>
</gene>
<reference evidence="2 3" key="1">
    <citation type="submission" date="2018-01" db="EMBL/GenBank/DDBJ databases">
        <authorList>
            <person name="Morgan R.D."/>
        </authorList>
    </citation>
    <scope>NUCLEOTIDE SEQUENCE [LARGE SCALE GENOMIC DNA]</scope>
    <source>
        <strain evidence="2 3">26695-dRdM2</strain>
    </source>
</reference>
<feature type="transmembrane region" description="Helical" evidence="1">
    <location>
        <begin position="20"/>
        <end position="42"/>
    </location>
</feature>